<keyword evidence="7" id="KW-1185">Reference proteome</keyword>
<dbReference type="PANTHER" id="PTHR13693:SF77">
    <property type="entry name" value="8-AMINO-7-OXONONANOATE SYNTHASE"/>
    <property type="match status" value="1"/>
</dbReference>
<dbReference type="InterPro" id="IPR050087">
    <property type="entry name" value="AON_synthase_class-II"/>
</dbReference>
<reference evidence="6" key="1">
    <citation type="submission" date="2021-06" db="EMBL/GenBank/DDBJ databases">
        <authorList>
            <person name="Kallberg Y."/>
            <person name="Tangrot J."/>
            <person name="Rosling A."/>
        </authorList>
    </citation>
    <scope>NUCLEOTIDE SEQUENCE</scope>
    <source>
        <strain evidence="6">FL130A</strain>
    </source>
</reference>
<keyword evidence="4" id="KW-0663">Pyridoxal phosphate</keyword>
<comment type="similarity">
    <text evidence="2">Belongs to the class-II pyridoxal-phosphate-dependent aminotransferase family. BioF subfamily.</text>
</comment>
<evidence type="ECO:0000313" key="6">
    <source>
        <dbReference type="EMBL" id="CAG8535614.1"/>
    </source>
</evidence>
<dbReference type="Gene3D" id="3.40.640.10">
    <property type="entry name" value="Type I PLP-dependent aspartate aminotransferase-like (Major domain)"/>
    <property type="match status" value="1"/>
</dbReference>
<evidence type="ECO:0000256" key="2">
    <source>
        <dbReference type="ARBA" id="ARBA00010008"/>
    </source>
</evidence>
<keyword evidence="3" id="KW-0808">Transferase</keyword>
<gene>
    <name evidence="6" type="ORF">ALEPTO_LOCUS5154</name>
</gene>
<dbReference type="AlphaFoldDB" id="A0A9N9AM76"/>
<sequence length="176" mass="19293">AILGSNILRTYLINYARPLIFSTFLPYNNLISIKCAYNVIASELGAQLRERLKNLITLFRSSIKIPSHMLLPSTSAIQGIIIPGNENVVKLSKIIQQAGYNVKPIRSPTVPPGRERVRICIHADNTKEQVLGLVHVIERFVADSLSFFVADSNVDGAQTHSLSLSPSTAPSSISKL</sequence>
<name>A0A9N9AM76_9GLOM</name>
<comment type="cofactor">
    <cofactor evidence="1">
        <name>pyridoxal 5'-phosphate</name>
        <dbReference type="ChEBI" id="CHEBI:597326"/>
    </cofactor>
</comment>
<dbReference type="Pfam" id="PF00155">
    <property type="entry name" value="Aminotran_1_2"/>
    <property type="match status" value="1"/>
</dbReference>
<dbReference type="Proteomes" id="UP000789508">
    <property type="component" value="Unassembled WGS sequence"/>
</dbReference>
<dbReference type="OrthoDB" id="2382073at2759"/>
<evidence type="ECO:0000259" key="5">
    <source>
        <dbReference type="Pfam" id="PF00155"/>
    </source>
</evidence>
<feature type="non-terminal residue" evidence="6">
    <location>
        <position position="176"/>
    </location>
</feature>
<dbReference type="GO" id="GO:0016740">
    <property type="term" value="F:transferase activity"/>
    <property type="evidence" value="ECO:0007669"/>
    <property type="project" value="UniProtKB-KW"/>
</dbReference>
<dbReference type="InterPro" id="IPR015421">
    <property type="entry name" value="PyrdxlP-dep_Trfase_major"/>
</dbReference>
<organism evidence="6 7">
    <name type="scientific">Ambispora leptoticha</name>
    <dbReference type="NCBI Taxonomy" id="144679"/>
    <lineage>
        <taxon>Eukaryota</taxon>
        <taxon>Fungi</taxon>
        <taxon>Fungi incertae sedis</taxon>
        <taxon>Mucoromycota</taxon>
        <taxon>Glomeromycotina</taxon>
        <taxon>Glomeromycetes</taxon>
        <taxon>Archaeosporales</taxon>
        <taxon>Ambisporaceae</taxon>
        <taxon>Ambispora</taxon>
    </lineage>
</organism>
<dbReference type="GO" id="GO:0030170">
    <property type="term" value="F:pyridoxal phosphate binding"/>
    <property type="evidence" value="ECO:0007669"/>
    <property type="project" value="InterPro"/>
</dbReference>
<dbReference type="Gene3D" id="3.90.1150.10">
    <property type="entry name" value="Aspartate Aminotransferase, domain 1"/>
    <property type="match status" value="1"/>
</dbReference>
<evidence type="ECO:0000256" key="3">
    <source>
        <dbReference type="ARBA" id="ARBA00022679"/>
    </source>
</evidence>
<dbReference type="InterPro" id="IPR004839">
    <property type="entry name" value="Aminotransferase_I/II_large"/>
</dbReference>
<proteinExistence type="inferred from homology"/>
<evidence type="ECO:0000256" key="1">
    <source>
        <dbReference type="ARBA" id="ARBA00001933"/>
    </source>
</evidence>
<feature type="domain" description="Aminotransferase class I/classII large" evidence="5">
    <location>
        <begin position="2"/>
        <end position="137"/>
    </location>
</feature>
<dbReference type="PANTHER" id="PTHR13693">
    <property type="entry name" value="CLASS II AMINOTRANSFERASE/8-AMINO-7-OXONONANOATE SYNTHASE"/>
    <property type="match status" value="1"/>
</dbReference>
<dbReference type="EMBL" id="CAJVPS010001372">
    <property type="protein sequence ID" value="CAG8535614.1"/>
    <property type="molecule type" value="Genomic_DNA"/>
</dbReference>
<dbReference type="GO" id="GO:0009102">
    <property type="term" value="P:biotin biosynthetic process"/>
    <property type="evidence" value="ECO:0007669"/>
    <property type="project" value="TreeGrafter"/>
</dbReference>
<accession>A0A9N9AM76</accession>
<dbReference type="InterPro" id="IPR015422">
    <property type="entry name" value="PyrdxlP-dep_Trfase_small"/>
</dbReference>
<evidence type="ECO:0000256" key="4">
    <source>
        <dbReference type="ARBA" id="ARBA00022898"/>
    </source>
</evidence>
<protein>
    <submittedName>
        <fullName evidence="6">5173_t:CDS:1</fullName>
    </submittedName>
</protein>
<dbReference type="SUPFAM" id="SSF53383">
    <property type="entry name" value="PLP-dependent transferases"/>
    <property type="match status" value="1"/>
</dbReference>
<dbReference type="InterPro" id="IPR015424">
    <property type="entry name" value="PyrdxlP-dep_Trfase"/>
</dbReference>
<comment type="caution">
    <text evidence="6">The sequence shown here is derived from an EMBL/GenBank/DDBJ whole genome shotgun (WGS) entry which is preliminary data.</text>
</comment>
<evidence type="ECO:0000313" key="7">
    <source>
        <dbReference type="Proteomes" id="UP000789508"/>
    </source>
</evidence>